<dbReference type="Pfam" id="PF11871">
    <property type="entry name" value="DUF3391"/>
    <property type="match status" value="1"/>
</dbReference>
<dbReference type="Gene3D" id="1.10.3210.10">
    <property type="entry name" value="Hypothetical protein af1432"/>
    <property type="match status" value="1"/>
</dbReference>
<keyword evidence="3" id="KW-1185">Reference proteome</keyword>
<gene>
    <name evidence="2" type="ORF">L9G74_08990</name>
</gene>
<dbReference type="PANTHER" id="PTHR43155:SF2">
    <property type="entry name" value="CYCLIC DI-GMP PHOSPHODIESTERASE PA4108"/>
    <property type="match status" value="1"/>
</dbReference>
<dbReference type="InterPro" id="IPR037522">
    <property type="entry name" value="HD_GYP_dom"/>
</dbReference>
<dbReference type="NCBIfam" id="TIGR00277">
    <property type="entry name" value="HDIG"/>
    <property type="match status" value="1"/>
</dbReference>
<dbReference type="SUPFAM" id="SSF109604">
    <property type="entry name" value="HD-domain/PDEase-like"/>
    <property type="match status" value="1"/>
</dbReference>
<dbReference type="InterPro" id="IPR006675">
    <property type="entry name" value="HDIG_dom"/>
</dbReference>
<name>A0ABT2FJQ8_9GAMM</name>
<evidence type="ECO:0000313" key="3">
    <source>
        <dbReference type="Proteomes" id="UP001201549"/>
    </source>
</evidence>
<sequence length="398" mass="43980">MAKSKYQRLSVNRLQIGLKVKLPLSWTEHPFLFNKIAITSAAQIEMIKNLGVPYVELVSGAELLQDSEPEAELIVNEVELPSPQQAAVRQVRKALRQSQNQFIDAMNQSRTLMSKLVSDPEGAVREAALLVEMMLDQLYANEQPRLALVSSGENRSSITQHGISVATLALVMGHHLELDKPQLRTIATGAVLHDVGKLRVPEDIRTKRKGLTGAEKNFLAMHPNFGYDLLKKSGMFSDEVLNIVLHHHEFYDGSGYPDGLKGDKISLAIQLVSLANDFDSQLWRDDISSPQIALGHLFKNRAGMHQQTLIQTLVKVLGIYPPGTIVQLSDGLIAKVMLTTSETTKPQVWSCTVEGNDAQYRFLMDENVVVEAAIKPSDLSRGASKTLQADSGISFYIC</sequence>
<dbReference type="PANTHER" id="PTHR43155">
    <property type="entry name" value="CYCLIC DI-GMP PHOSPHODIESTERASE PA4108-RELATED"/>
    <property type="match status" value="1"/>
</dbReference>
<reference evidence="3" key="1">
    <citation type="submission" date="2023-07" db="EMBL/GenBank/DDBJ databases">
        <title>Shewanella mangrovi sp. nov., an acetaldehyde- degrading bacterium isolated from mangrove sediment.</title>
        <authorList>
            <person name="Liu Y."/>
        </authorList>
    </citation>
    <scope>NUCLEOTIDE SEQUENCE [LARGE SCALE GENOMIC DNA]</scope>
    <source>
        <strain evidence="3">C32</strain>
    </source>
</reference>
<protein>
    <submittedName>
        <fullName evidence="2">DUF3391 domain-containing protein</fullName>
    </submittedName>
</protein>
<organism evidence="2 3">
    <name type="scientific">Shewanella electrica</name>
    <dbReference type="NCBI Taxonomy" id="515560"/>
    <lineage>
        <taxon>Bacteria</taxon>
        <taxon>Pseudomonadati</taxon>
        <taxon>Pseudomonadota</taxon>
        <taxon>Gammaproteobacteria</taxon>
        <taxon>Alteromonadales</taxon>
        <taxon>Shewanellaceae</taxon>
        <taxon>Shewanella</taxon>
    </lineage>
</organism>
<dbReference type="Pfam" id="PF13487">
    <property type="entry name" value="HD_5"/>
    <property type="match status" value="1"/>
</dbReference>
<dbReference type="RefSeq" id="WP_238895977.1">
    <property type="nucleotide sequence ID" value="NZ_JAKOGG010000005.1"/>
</dbReference>
<dbReference type="InterPro" id="IPR021812">
    <property type="entry name" value="DUF3391"/>
</dbReference>
<dbReference type="CDD" id="cd00077">
    <property type="entry name" value="HDc"/>
    <property type="match status" value="1"/>
</dbReference>
<dbReference type="InterPro" id="IPR003607">
    <property type="entry name" value="HD/PDEase_dom"/>
</dbReference>
<feature type="domain" description="HD-GYP" evidence="1">
    <location>
        <begin position="132"/>
        <end position="330"/>
    </location>
</feature>
<dbReference type="Proteomes" id="UP001201549">
    <property type="component" value="Unassembled WGS sequence"/>
</dbReference>
<proteinExistence type="predicted"/>
<dbReference type="PROSITE" id="PS51832">
    <property type="entry name" value="HD_GYP"/>
    <property type="match status" value="1"/>
</dbReference>
<comment type="caution">
    <text evidence="2">The sequence shown here is derived from an EMBL/GenBank/DDBJ whole genome shotgun (WGS) entry which is preliminary data.</text>
</comment>
<evidence type="ECO:0000313" key="2">
    <source>
        <dbReference type="EMBL" id="MCS4556572.1"/>
    </source>
</evidence>
<dbReference type="EMBL" id="JAKOGG010000005">
    <property type="protein sequence ID" value="MCS4556572.1"/>
    <property type="molecule type" value="Genomic_DNA"/>
</dbReference>
<evidence type="ECO:0000259" key="1">
    <source>
        <dbReference type="PROSITE" id="PS51832"/>
    </source>
</evidence>
<accession>A0ABT2FJQ8</accession>